<dbReference type="SUPFAM" id="SSF74788">
    <property type="entry name" value="Cullin repeat-like"/>
    <property type="match status" value="1"/>
</dbReference>
<protein>
    <recommendedName>
        <fullName evidence="7">Vacuolar protein sorting-associated protein 51 homolog</fullName>
    </recommendedName>
</protein>
<dbReference type="Proteomes" id="UP001150062">
    <property type="component" value="Unassembled WGS sequence"/>
</dbReference>
<sequence length="1061" mass="124645">MTDPQSEPTTELRKKNLKKLLSQYYGENSDPQLPLKENTFDLNSSLFQSDEYVKKLLQEKTYEELIGTNNKLVEELSTYDQKLQILVYQNYSKFIDASDKINYLGNHVETMEKEIDKLTTKLKKIENLNEKITTRLTPKHKNIRRLEGINEVSKKIQYLLELPEKLSVCVKLKEYGQAVNFYLHALKPLEKYSNLSNFQKIKSQSDLIIQDIKKTLLQTIHKNEKNNEKINESVKLLIKLGEDEKKIIGGFINSKITKTSKKLQRFEKIEIDPILKILDQSQSQRPNQNQNETKTKNKNENKNKDETKNENKNKNQNQESENKTTNVKTIKKDESQKKKNSHDNNNQENEIKISLGDNNPENMYIIKKNSKNDQEEENENENENENRKEREKGHVLKKEDSYSNIDKIILKMISNLTHLFLEDFLELQNIIKILFLKGRKTQSQNENKREKENKNKNEREKDSFSNLLLEKNLILCEQFIGILKKLLFHKKLSIISLKNILELIPKRMGKYPYIFKDKLNVDRIFGTVFNDSLQFHINLRFESFVAKFKAFLNETNSSFAISLRNFEKSQKLKRKAMNNNKLKGQQQTQTKENSEITRGSILTGTFEDIKNFLKIGINNLVNELSYFYEIYNFNQLEKEQKLFILNKIIKQKLTIKFVQKYQSILNQRIVSDIRKMFFNIYKKIESFMVVKKKRKMKKKRNLVKVEPQPQSRELTKTHEAREEKSTIERANNDFYYLILSKLLRSLFQNGIYNLIGKFAWLLGESGIEIANYITSTPSRTHKKKKYIGEQLSQAMANLDLSRILKESRLLSKKILNYFVEVHGRNISQMIRKSIETPDWRKTRNPRGVRTAIQYVFNEFKVAYEIVSPNFRHYSSSSKNKNSNKNNHNNNDDDDDDDQDDDDVMSNNNSENGSVNRSWSSLSRSSTLSYSLREPLKGSEQKGDKYRLIESNIEKLFAEKIIIFENVNHDRDSIMTGIGKIVLKTFLESIRLRTFSTEGFNQIQIDSFFLRMALSKYIDRTILNILSDEIIISTSSRCTDPIRLEQSIIETLSKEILEKVML</sequence>
<gene>
    <name evidence="5" type="ORF">M0813_12940</name>
</gene>
<feature type="compositionally biased region" description="Basic and acidic residues" evidence="4">
    <location>
        <begin position="446"/>
        <end position="461"/>
    </location>
</feature>
<accession>A0ABQ8Z9S2</accession>
<feature type="compositionally biased region" description="Basic and acidic residues" evidence="4">
    <location>
        <begin position="384"/>
        <end position="395"/>
    </location>
</feature>
<comment type="similarity">
    <text evidence="1">Belongs to the VPS51 family.</text>
</comment>
<evidence type="ECO:0000313" key="6">
    <source>
        <dbReference type="Proteomes" id="UP001150062"/>
    </source>
</evidence>
<feature type="compositionally biased region" description="Acidic residues" evidence="4">
    <location>
        <begin position="891"/>
        <end position="903"/>
    </location>
</feature>
<feature type="compositionally biased region" description="Basic and acidic residues" evidence="4">
    <location>
        <begin position="293"/>
        <end position="313"/>
    </location>
</feature>
<keyword evidence="6" id="KW-1185">Reference proteome</keyword>
<feature type="region of interest" description="Disordered" evidence="4">
    <location>
        <begin position="873"/>
        <end position="919"/>
    </location>
</feature>
<dbReference type="EMBL" id="JAOAOG010000028">
    <property type="protein sequence ID" value="KAJ6253528.1"/>
    <property type="molecule type" value="Genomic_DNA"/>
</dbReference>
<evidence type="ECO:0000256" key="3">
    <source>
        <dbReference type="SAM" id="Coils"/>
    </source>
</evidence>
<evidence type="ECO:0008006" key="7">
    <source>
        <dbReference type="Google" id="ProtNLM"/>
    </source>
</evidence>
<feature type="compositionally biased region" description="Acidic residues" evidence="4">
    <location>
        <begin position="374"/>
        <end position="383"/>
    </location>
</feature>
<feature type="compositionally biased region" description="Low complexity" evidence="4">
    <location>
        <begin position="280"/>
        <end position="292"/>
    </location>
</feature>
<feature type="compositionally biased region" description="Low complexity" evidence="4">
    <location>
        <begin position="904"/>
        <end position="919"/>
    </location>
</feature>
<feature type="region of interest" description="Disordered" evidence="4">
    <location>
        <begin position="442"/>
        <end position="461"/>
    </location>
</feature>
<keyword evidence="2 3" id="KW-0175">Coiled coil</keyword>
<evidence type="ECO:0000256" key="1">
    <source>
        <dbReference type="ARBA" id="ARBA00006080"/>
    </source>
</evidence>
<dbReference type="PANTHER" id="PTHR15954:SF4">
    <property type="entry name" value="VACUOLAR PROTEIN SORTING-ASSOCIATED PROTEIN 51 HOMOLOG"/>
    <property type="match status" value="1"/>
</dbReference>
<feature type="compositionally biased region" description="Low complexity" evidence="4">
    <location>
        <begin position="874"/>
        <end position="888"/>
    </location>
</feature>
<organism evidence="5 6">
    <name type="scientific">Anaeramoeba flamelloides</name>
    <dbReference type="NCBI Taxonomy" id="1746091"/>
    <lineage>
        <taxon>Eukaryota</taxon>
        <taxon>Metamonada</taxon>
        <taxon>Anaeramoebidae</taxon>
        <taxon>Anaeramoeba</taxon>
    </lineage>
</organism>
<dbReference type="Pfam" id="PF08700">
    <property type="entry name" value="VPS51_Exo84_N"/>
    <property type="match status" value="1"/>
</dbReference>
<feature type="region of interest" description="Disordered" evidence="4">
    <location>
        <begin position="278"/>
        <end position="395"/>
    </location>
</feature>
<dbReference type="InterPro" id="IPR014812">
    <property type="entry name" value="Vps51"/>
</dbReference>
<dbReference type="PANTHER" id="PTHR15954">
    <property type="entry name" value="VACUOLAR PROTEIN SORTING-ASSOCIATED PROTEIN 51 HOMOLOG"/>
    <property type="match status" value="1"/>
</dbReference>
<evidence type="ECO:0000313" key="5">
    <source>
        <dbReference type="EMBL" id="KAJ6253528.1"/>
    </source>
</evidence>
<evidence type="ECO:0000256" key="2">
    <source>
        <dbReference type="ARBA" id="ARBA00023054"/>
    </source>
</evidence>
<reference evidence="5" key="1">
    <citation type="submission" date="2022-08" db="EMBL/GenBank/DDBJ databases">
        <title>Novel sulfate-reducing endosymbionts in the free-living metamonad Anaeramoeba.</title>
        <authorList>
            <person name="Jerlstrom-Hultqvist J."/>
            <person name="Cepicka I."/>
            <person name="Gallot-Lavallee L."/>
            <person name="Salas-Leiva D."/>
            <person name="Curtis B.A."/>
            <person name="Zahonova K."/>
            <person name="Pipaliya S."/>
            <person name="Dacks J."/>
            <person name="Roger A.J."/>
        </authorList>
    </citation>
    <scope>NUCLEOTIDE SEQUENCE</scope>
    <source>
        <strain evidence="5">Schooner1</strain>
    </source>
</reference>
<dbReference type="InterPro" id="IPR016159">
    <property type="entry name" value="Cullin_repeat-like_dom_sf"/>
</dbReference>
<proteinExistence type="inferred from homology"/>
<comment type="caution">
    <text evidence="5">The sequence shown here is derived from an EMBL/GenBank/DDBJ whole genome shotgun (WGS) entry which is preliminary data.</text>
</comment>
<evidence type="ECO:0000256" key="4">
    <source>
        <dbReference type="SAM" id="MobiDB-lite"/>
    </source>
</evidence>
<name>A0ABQ8Z9S2_9EUKA</name>
<feature type="coiled-coil region" evidence="3">
    <location>
        <begin position="108"/>
        <end position="135"/>
    </location>
</feature>